<dbReference type="Gene3D" id="4.10.60.10">
    <property type="entry name" value="Zinc finger, CCHC-type"/>
    <property type="match status" value="1"/>
</dbReference>
<dbReference type="PROSITE" id="PS50158">
    <property type="entry name" value="ZF_CCHC"/>
    <property type="match status" value="1"/>
</dbReference>
<dbReference type="GO" id="GO:0003676">
    <property type="term" value="F:nucleic acid binding"/>
    <property type="evidence" value="ECO:0007669"/>
    <property type="project" value="InterPro"/>
</dbReference>
<keyword evidence="1" id="KW-0479">Metal-binding</keyword>
<evidence type="ECO:0000256" key="2">
    <source>
        <dbReference type="SAM" id="Coils"/>
    </source>
</evidence>
<keyword evidence="1" id="KW-0862">Zinc</keyword>
<evidence type="ECO:0008006" key="8">
    <source>
        <dbReference type="Google" id="ProtNLM"/>
    </source>
</evidence>
<dbReference type="InterPro" id="IPR036875">
    <property type="entry name" value="Znf_CCHC_sf"/>
</dbReference>
<feature type="region of interest" description="Disordered" evidence="3">
    <location>
        <begin position="257"/>
        <end position="286"/>
    </location>
</feature>
<dbReference type="PANTHER" id="PTHR46888">
    <property type="entry name" value="ZINC KNUCKLE DOMAINCONTAINING PROTEIN-RELATED"/>
    <property type="match status" value="1"/>
</dbReference>
<organism evidence="6 7">
    <name type="scientific">Magallana gigas</name>
    <name type="common">Pacific oyster</name>
    <name type="synonym">Crassostrea gigas</name>
    <dbReference type="NCBI Taxonomy" id="29159"/>
    <lineage>
        <taxon>Eukaryota</taxon>
        <taxon>Metazoa</taxon>
        <taxon>Spiralia</taxon>
        <taxon>Lophotrochozoa</taxon>
        <taxon>Mollusca</taxon>
        <taxon>Bivalvia</taxon>
        <taxon>Autobranchia</taxon>
        <taxon>Pteriomorphia</taxon>
        <taxon>Ostreida</taxon>
        <taxon>Ostreoidea</taxon>
        <taxon>Ostreidae</taxon>
        <taxon>Magallana</taxon>
    </lineage>
</organism>
<evidence type="ECO:0000313" key="7">
    <source>
        <dbReference type="Proteomes" id="UP000005408"/>
    </source>
</evidence>
<sequence>MSELPSWVNDQIKKGASLSDCLEMLKLLSEKDREERKIEREERQAEREMKKAALEHVFKVKELALKEEELKVTRANGGKSIGSSSVQNSHVKLPKLEEGQDIDVFLRSFEKLATLHKWDKSEWAIHLVPLLTGKALEAYSRLSDGESCKYDKIKEAILKRYELTSKAYREKFRQARQQSDESFKDYQVRTEKYLSHWCEREDIHGQYNSLYDVVLREQLLKFCDKDLQVWVHEHRPKNVKEVIDLVEAYQTAHKRLTFGGNRKNGTDRNSQGNFNVNQGQFKAEQGKGPQVKDRACYYCKRPGHIQRDCSLYNRGQYRKPEDKKIGKLGLCLSEHENKQNTEGEKPDLYTSAALVKLPGVRTGDTKDVDDNSVPGLDISRGSVGDSPFADVILGNVIDKIEKMEVEKPADCLAVQKRAQTRLEAEETKPRPKKTDDAIDILGGVYESTDYDSEFNDRASPSLELQKWAEDVIFSDTLSNTQTSGNSKELV</sequence>
<dbReference type="PANTHER" id="PTHR46888:SF1">
    <property type="entry name" value="RIBONUCLEASE H"/>
    <property type="match status" value="1"/>
</dbReference>
<feature type="domain" description="CCHC-type" evidence="4">
    <location>
        <begin position="296"/>
        <end position="309"/>
    </location>
</feature>
<evidence type="ECO:0000313" key="6">
    <source>
        <dbReference type="EnsemblMetazoa" id="G10153.1:cds"/>
    </source>
</evidence>
<dbReference type="GO" id="GO:0008270">
    <property type="term" value="F:zinc ion binding"/>
    <property type="evidence" value="ECO:0007669"/>
    <property type="project" value="UniProtKB-KW"/>
</dbReference>
<feature type="domain" description="SCAN box" evidence="5">
    <location>
        <begin position="169"/>
        <end position="250"/>
    </location>
</feature>
<dbReference type="InterPro" id="IPR038269">
    <property type="entry name" value="SCAN_sf"/>
</dbReference>
<feature type="coiled-coil region" evidence="2">
    <location>
        <begin position="24"/>
        <end position="55"/>
    </location>
</feature>
<proteinExistence type="predicted"/>
<dbReference type="SUPFAM" id="SSF57756">
    <property type="entry name" value="Retrovirus zinc finger-like domains"/>
    <property type="match status" value="1"/>
</dbReference>
<dbReference type="InterPro" id="IPR001878">
    <property type="entry name" value="Znf_CCHC"/>
</dbReference>
<dbReference type="PROSITE" id="PS50804">
    <property type="entry name" value="SCAN_BOX"/>
    <property type="match status" value="1"/>
</dbReference>
<dbReference type="AlphaFoldDB" id="A0A8W8HLS0"/>
<dbReference type="SUPFAM" id="SSF47353">
    <property type="entry name" value="Retrovirus capsid dimerization domain-like"/>
    <property type="match status" value="1"/>
</dbReference>
<reference evidence="6" key="1">
    <citation type="submission" date="2022-08" db="UniProtKB">
        <authorList>
            <consortium name="EnsemblMetazoa"/>
        </authorList>
    </citation>
    <scope>IDENTIFICATION</scope>
    <source>
        <strain evidence="6">05x7-T-G4-1.051#20</strain>
    </source>
</reference>
<dbReference type="SMART" id="SM00343">
    <property type="entry name" value="ZnF_C2HC"/>
    <property type="match status" value="1"/>
</dbReference>
<feature type="compositionally biased region" description="Polar residues" evidence="3">
    <location>
        <begin position="267"/>
        <end position="280"/>
    </location>
</feature>
<name>A0A8W8HLS0_MAGGI</name>
<evidence type="ECO:0000259" key="5">
    <source>
        <dbReference type="PROSITE" id="PS50804"/>
    </source>
</evidence>
<dbReference type="Pfam" id="PF00098">
    <property type="entry name" value="zf-CCHC"/>
    <property type="match status" value="1"/>
</dbReference>
<dbReference type="EnsemblMetazoa" id="G10153.1">
    <property type="protein sequence ID" value="G10153.1:cds"/>
    <property type="gene ID" value="G10153"/>
</dbReference>
<keyword evidence="1" id="KW-0863">Zinc-finger</keyword>
<evidence type="ECO:0000256" key="1">
    <source>
        <dbReference type="PROSITE-ProRule" id="PRU00047"/>
    </source>
</evidence>
<protein>
    <recommendedName>
        <fullName evidence="8">CCHC-type domain-containing protein</fullName>
    </recommendedName>
</protein>
<accession>A0A8W8HLS0</accession>
<keyword evidence="2" id="KW-0175">Coiled coil</keyword>
<dbReference type="Proteomes" id="UP000005408">
    <property type="component" value="Unassembled WGS sequence"/>
</dbReference>
<dbReference type="Pfam" id="PF02023">
    <property type="entry name" value="SCAN"/>
    <property type="match status" value="1"/>
</dbReference>
<dbReference type="Gene3D" id="1.10.4020.10">
    <property type="entry name" value="DNA breaking-rejoining enzymes"/>
    <property type="match status" value="1"/>
</dbReference>
<dbReference type="InterPro" id="IPR003309">
    <property type="entry name" value="SCAN_dom"/>
</dbReference>
<evidence type="ECO:0000259" key="4">
    <source>
        <dbReference type="PROSITE" id="PS50158"/>
    </source>
</evidence>
<evidence type="ECO:0000256" key="3">
    <source>
        <dbReference type="SAM" id="MobiDB-lite"/>
    </source>
</evidence>
<keyword evidence="7" id="KW-1185">Reference proteome</keyword>